<evidence type="ECO:0000256" key="2">
    <source>
        <dbReference type="ARBA" id="ARBA00005420"/>
    </source>
</evidence>
<dbReference type="EMBL" id="JAPTSV010000009">
    <property type="protein sequence ID" value="KAJ1524656.1"/>
    <property type="molecule type" value="Genomic_DNA"/>
</dbReference>
<evidence type="ECO:0000256" key="1">
    <source>
        <dbReference type="ARBA" id="ARBA00004477"/>
    </source>
</evidence>
<evidence type="ECO:0000256" key="5">
    <source>
        <dbReference type="ARBA" id="ARBA00022692"/>
    </source>
</evidence>
<comment type="caution">
    <text evidence="11">Lacks conserved residue(s) required for the propagation of feature annotation.</text>
</comment>
<keyword evidence="5 11" id="KW-0812">Transmembrane</keyword>
<comment type="similarity">
    <text evidence="2 11">Belongs to the diacylglycerol acyltransferase family.</text>
</comment>
<keyword evidence="9 11" id="KW-0472">Membrane</keyword>
<keyword evidence="7 11" id="KW-1133">Transmembrane helix</keyword>
<sequence length="353" mass="40437">MSDLVQSSLAVWGSDTMEGQKTGARCDADRDFKKTLWVRAKEVASIAFVHLHLYWMNGLDFVLFYCIVPMTRFWWAVGIALVWLYFDRSTPSKGGRRMWVLRLLLPVFRRVQSYYPVKVVGRDWRLPLENHILDIHPHGVTMGAAAAALYGGGMHAAFPGFDFKVVVWDPICFTLPVAREIAMGIGFVSKRECSIRHVLQTPERGKTVVLFSGDYREVINLRTDVFYIGLQRRGFCRVALLEGAPLIPAIMFGENLAYRQPIIRLTDWIYRKTGWRFSLTLGRGFFQKRWGILPLRVPHTLVVGSPVEVQKTVEPTRTQVEALHGRYVKAVRALYKEYSPKYSTVHLPLFIAT</sequence>
<dbReference type="EC" id="2.3.1.-" evidence="11"/>
<evidence type="ECO:0000313" key="12">
    <source>
        <dbReference type="EMBL" id="KAJ1524656.1"/>
    </source>
</evidence>
<gene>
    <name evidence="12" type="ORF">ONE63_011139</name>
</gene>
<reference evidence="12" key="1">
    <citation type="submission" date="2022-12" db="EMBL/GenBank/DDBJ databases">
        <title>Chromosome-level genome assembly of the bean flower thrips Megalurothrips usitatus.</title>
        <authorList>
            <person name="Ma L."/>
            <person name="Liu Q."/>
            <person name="Li H."/>
            <person name="Cai W."/>
        </authorList>
    </citation>
    <scope>NUCLEOTIDE SEQUENCE</scope>
    <source>
        <strain evidence="12">Cailab_2022a</strain>
    </source>
</reference>
<evidence type="ECO:0000313" key="13">
    <source>
        <dbReference type="Proteomes" id="UP001075354"/>
    </source>
</evidence>
<dbReference type="Pfam" id="PF03982">
    <property type="entry name" value="DAGAT"/>
    <property type="match status" value="1"/>
</dbReference>
<dbReference type="GO" id="GO:0005789">
    <property type="term" value="C:endoplasmic reticulum membrane"/>
    <property type="evidence" value="ECO:0007669"/>
    <property type="project" value="UniProtKB-SubCell"/>
</dbReference>
<evidence type="ECO:0000256" key="8">
    <source>
        <dbReference type="ARBA" id="ARBA00023098"/>
    </source>
</evidence>
<comment type="caution">
    <text evidence="12">The sequence shown here is derived from an EMBL/GenBank/DDBJ whole genome shotgun (WGS) entry which is preliminary data.</text>
</comment>
<keyword evidence="4 11" id="KW-0808">Transferase</keyword>
<feature type="transmembrane region" description="Helical" evidence="11">
    <location>
        <begin position="62"/>
        <end position="86"/>
    </location>
</feature>
<proteinExistence type="inferred from homology"/>
<keyword evidence="6 11" id="KW-0256">Endoplasmic reticulum</keyword>
<protein>
    <recommendedName>
        <fullName evidence="11">Acyltransferase</fullName>
        <ecNumber evidence="11">2.3.1.-</ecNumber>
    </recommendedName>
</protein>
<evidence type="ECO:0000256" key="7">
    <source>
        <dbReference type="ARBA" id="ARBA00022989"/>
    </source>
</evidence>
<evidence type="ECO:0000256" key="11">
    <source>
        <dbReference type="RuleBase" id="RU367023"/>
    </source>
</evidence>
<dbReference type="PANTHER" id="PTHR12317">
    <property type="entry name" value="DIACYLGLYCEROL O-ACYLTRANSFERASE"/>
    <property type="match status" value="1"/>
</dbReference>
<keyword evidence="10" id="KW-0012">Acyltransferase</keyword>
<name>A0AAV7XF51_9NEOP</name>
<keyword evidence="8" id="KW-0443">Lipid metabolism</keyword>
<evidence type="ECO:0000256" key="3">
    <source>
        <dbReference type="ARBA" id="ARBA00022516"/>
    </source>
</evidence>
<dbReference type="PANTHER" id="PTHR12317:SF79">
    <property type="entry name" value="ACYLTRANSFERASE"/>
    <property type="match status" value="1"/>
</dbReference>
<keyword evidence="3" id="KW-0444">Lipid biosynthesis</keyword>
<dbReference type="Proteomes" id="UP001075354">
    <property type="component" value="Chromosome 9"/>
</dbReference>
<evidence type="ECO:0000256" key="10">
    <source>
        <dbReference type="ARBA" id="ARBA00023315"/>
    </source>
</evidence>
<accession>A0AAV7XF51</accession>
<evidence type="ECO:0000256" key="9">
    <source>
        <dbReference type="ARBA" id="ARBA00023136"/>
    </source>
</evidence>
<dbReference type="GO" id="GO:0004144">
    <property type="term" value="F:diacylglycerol O-acyltransferase activity"/>
    <property type="evidence" value="ECO:0007669"/>
    <property type="project" value="TreeGrafter"/>
</dbReference>
<keyword evidence="13" id="KW-1185">Reference proteome</keyword>
<dbReference type="GO" id="GO:0019432">
    <property type="term" value="P:triglyceride biosynthetic process"/>
    <property type="evidence" value="ECO:0007669"/>
    <property type="project" value="TreeGrafter"/>
</dbReference>
<dbReference type="InterPro" id="IPR007130">
    <property type="entry name" value="DAGAT"/>
</dbReference>
<organism evidence="12 13">
    <name type="scientific">Megalurothrips usitatus</name>
    <name type="common">bean blossom thrips</name>
    <dbReference type="NCBI Taxonomy" id="439358"/>
    <lineage>
        <taxon>Eukaryota</taxon>
        <taxon>Metazoa</taxon>
        <taxon>Ecdysozoa</taxon>
        <taxon>Arthropoda</taxon>
        <taxon>Hexapoda</taxon>
        <taxon>Insecta</taxon>
        <taxon>Pterygota</taxon>
        <taxon>Neoptera</taxon>
        <taxon>Paraneoptera</taxon>
        <taxon>Thysanoptera</taxon>
        <taxon>Terebrantia</taxon>
        <taxon>Thripoidea</taxon>
        <taxon>Thripidae</taxon>
        <taxon>Megalurothrips</taxon>
    </lineage>
</organism>
<evidence type="ECO:0000256" key="6">
    <source>
        <dbReference type="ARBA" id="ARBA00022824"/>
    </source>
</evidence>
<evidence type="ECO:0000256" key="4">
    <source>
        <dbReference type="ARBA" id="ARBA00022679"/>
    </source>
</evidence>
<dbReference type="AlphaFoldDB" id="A0AAV7XF51"/>
<comment type="subcellular location">
    <subcellularLocation>
        <location evidence="1 11">Endoplasmic reticulum membrane</location>
        <topology evidence="1 11">Multi-pass membrane protein</topology>
    </subcellularLocation>
</comment>